<feature type="transmembrane region" description="Helical" evidence="7">
    <location>
        <begin position="128"/>
        <end position="152"/>
    </location>
</feature>
<feature type="transmembrane region" description="Helical" evidence="7">
    <location>
        <begin position="173"/>
        <end position="191"/>
    </location>
</feature>
<proteinExistence type="predicted"/>
<feature type="transmembrane region" description="Helical" evidence="7">
    <location>
        <begin position="45"/>
        <end position="72"/>
    </location>
</feature>
<keyword evidence="9" id="KW-1185">Reference proteome</keyword>
<feature type="compositionally biased region" description="Basic and acidic residues" evidence="6">
    <location>
        <begin position="1"/>
        <end position="10"/>
    </location>
</feature>
<dbReference type="GO" id="GO:0016020">
    <property type="term" value="C:membrane"/>
    <property type="evidence" value="ECO:0007669"/>
    <property type="project" value="UniProtKB-SubCell"/>
</dbReference>
<comment type="caution">
    <text evidence="8">The sequence shown here is derived from an EMBL/GenBank/DDBJ whole genome shotgun (WGS) entry which is preliminary data.</text>
</comment>
<dbReference type="PANTHER" id="PTHR45649">
    <property type="entry name" value="AMINO-ACID PERMEASE BAT1"/>
    <property type="match status" value="1"/>
</dbReference>
<dbReference type="AlphaFoldDB" id="A0A9P5LDC5"/>
<dbReference type="Proteomes" id="UP000722485">
    <property type="component" value="Unassembled WGS sequence"/>
</dbReference>
<evidence type="ECO:0000313" key="9">
    <source>
        <dbReference type="Proteomes" id="UP000722485"/>
    </source>
</evidence>
<keyword evidence="3 7" id="KW-0812">Transmembrane</keyword>
<organism evidence="8 9">
    <name type="scientific">Cylindrodendrum hubeiense</name>
    <dbReference type="NCBI Taxonomy" id="595255"/>
    <lineage>
        <taxon>Eukaryota</taxon>
        <taxon>Fungi</taxon>
        <taxon>Dikarya</taxon>
        <taxon>Ascomycota</taxon>
        <taxon>Pezizomycotina</taxon>
        <taxon>Sordariomycetes</taxon>
        <taxon>Hypocreomycetidae</taxon>
        <taxon>Hypocreales</taxon>
        <taxon>Nectriaceae</taxon>
        <taxon>Cylindrodendrum</taxon>
    </lineage>
</organism>
<evidence type="ECO:0000256" key="1">
    <source>
        <dbReference type="ARBA" id="ARBA00004141"/>
    </source>
</evidence>
<evidence type="ECO:0000256" key="3">
    <source>
        <dbReference type="ARBA" id="ARBA00022692"/>
    </source>
</evidence>
<dbReference type="EMBL" id="JAANBB010000003">
    <property type="protein sequence ID" value="KAF7557737.1"/>
    <property type="molecule type" value="Genomic_DNA"/>
</dbReference>
<keyword evidence="4 7" id="KW-1133">Transmembrane helix</keyword>
<name>A0A9P5LDC5_9HYPO</name>
<feature type="transmembrane region" description="Helical" evidence="7">
    <location>
        <begin position="84"/>
        <end position="108"/>
    </location>
</feature>
<gene>
    <name evidence="8" type="ORF">G7Z17_g473</name>
</gene>
<evidence type="ECO:0000256" key="4">
    <source>
        <dbReference type="ARBA" id="ARBA00022989"/>
    </source>
</evidence>
<sequence>MEMDTKDSEHGFSNPELKCDHDGSRQRDEELLAQLGHEQELRREFSVFTVAALCLCLMASWEALATVIATALASGGPPCLFYNYLLTFIFTICISLSLAEIASIYPTAGGQYHWVAALSSASTRSAPAYATGWISIGGQVIFSASAAFAAALEIQGLIIMNNSQYEGTRWQAVLLYWAILAYCYVANTWGIKILPHTNLGAGKTRSLS</sequence>
<accession>A0A9P5LDC5</accession>
<dbReference type="OrthoDB" id="4368034at2759"/>
<dbReference type="Gene3D" id="1.20.1740.10">
    <property type="entry name" value="Amino acid/polyamine transporter I"/>
    <property type="match status" value="1"/>
</dbReference>
<comment type="subcellular location">
    <subcellularLocation>
        <location evidence="1">Membrane</location>
        <topology evidence="1">Multi-pass membrane protein</topology>
    </subcellularLocation>
</comment>
<keyword evidence="2" id="KW-0813">Transport</keyword>
<evidence type="ECO:0000256" key="2">
    <source>
        <dbReference type="ARBA" id="ARBA00022448"/>
    </source>
</evidence>
<feature type="region of interest" description="Disordered" evidence="6">
    <location>
        <begin position="1"/>
        <end position="23"/>
    </location>
</feature>
<reference evidence="8" key="1">
    <citation type="submission" date="2020-03" db="EMBL/GenBank/DDBJ databases">
        <title>Draft Genome Sequence of Cylindrodendrum hubeiense.</title>
        <authorList>
            <person name="Buettner E."/>
            <person name="Kellner H."/>
        </authorList>
    </citation>
    <scope>NUCLEOTIDE SEQUENCE</scope>
    <source>
        <strain evidence="8">IHI 201604</strain>
    </source>
</reference>
<evidence type="ECO:0008006" key="10">
    <source>
        <dbReference type="Google" id="ProtNLM"/>
    </source>
</evidence>
<dbReference type="Pfam" id="PF13520">
    <property type="entry name" value="AA_permease_2"/>
    <property type="match status" value="1"/>
</dbReference>
<dbReference type="GO" id="GO:0022857">
    <property type="term" value="F:transmembrane transporter activity"/>
    <property type="evidence" value="ECO:0007669"/>
    <property type="project" value="InterPro"/>
</dbReference>
<protein>
    <recommendedName>
        <fullName evidence="10">Amino acid permease</fullName>
    </recommendedName>
</protein>
<evidence type="ECO:0000313" key="8">
    <source>
        <dbReference type="EMBL" id="KAF7557737.1"/>
    </source>
</evidence>
<dbReference type="InterPro" id="IPR002293">
    <property type="entry name" value="AA/rel_permease1"/>
</dbReference>
<evidence type="ECO:0000256" key="7">
    <source>
        <dbReference type="SAM" id="Phobius"/>
    </source>
</evidence>
<dbReference type="PANTHER" id="PTHR45649:SF14">
    <property type="entry name" value="GABA PERMEASE"/>
    <property type="match status" value="1"/>
</dbReference>
<evidence type="ECO:0000256" key="6">
    <source>
        <dbReference type="SAM" id="MobiDB-lite"/>
    </source>
</evidence>
<keyword evidence="5 7" id="KW-0472">Membrane</keyword>
<evidence type="ECO:0000256" key="5">
    <source>
        <dbReference type="ARBA" id="ARBA00023136"/>
    </source>
</evidence>